<sequence>MEGLIRAIICLMDGRVIIVNEDGKVSLLTADGKLQKHLPFTDSAWTVTQTNQNTIALSFPGKGIEIYNTEKETVTKFIKLAKTCWGISFSNNYLAVGLNDDEIRIIDLEGNTKNTIQVQSESDLHNIVYHNDRLIYSDFIGAAVTCIDTSGKQIWQYKEDLTGPTGLCTDVYGNIIVADYVSSRIIVISNDGQNSKELIGKDDGLYSPKCICVKHNESSGYMCDGSRTNLAKFNLSYG</sequence>
<evidence type="ECO:0000313" key="2">
    <source>
        <dbReference type="Proteomes" id="UP000683360"/>
    </source>
</evidence>
<reference evidence="1" key="1">
    <citation type="submission" date="2021-03" db="EMBL/GenBank/DDBJ databases">
        <authorList>
            <person name="Bekaert M."/>
        </authorList>
    </citation>
    <scope>NUCLEOTIDE SEQUENCE</scope>
</reference>
<accession>A0A8S3UP77</accession>
<comment type="caution">
    <text evidence="1">The sequence shown here is derived from an EMBL/GenBank/DDBJ whole genome shotgun (WGS) entry which is preliminary data.</text>
</comment>
<dbReference type="Proteomes" id="UP000683360">
    <property type="component" value="Unassembled WGS sequence"/>
</dbReference>
<dbReference type="EMBL" id="CAJPWZ010002726">
    <property type="protein sequence ID" value="CAG2244078.1"/>
    <property type="molecule type" value="Genomic_DNA"/>
</dbReference>
<keyword evidence="2" id="KW-1185">Reference proteome</keyword>
<dbReference type="OrthoDB" id="6091082at2759"/>
<organism evidence="1 2">
    <name type="scientific">Mytilus edulis</name>
    <name type="common">Blue mussel</name>
    <dbReference type="NCBI Taxonomy" id="6550"/>
    <lineage>
        <taxon>Eukaryota</taxon>
        <taxon>Metazoa</taxon>
        <taxon>Spiralia</taxon>
        <taxon>Lophotrochozoa</taxon>
        <taxon>Mollusca</taxon>
        <taxon>Bivalvia</taxon>
        <taxon>Autobranchia</taxon>
        <taxon>Pteriomorphia</taxon>
        <taxon>Mytilida</taxon>
        <taxon>Mytiloidea</taxon>
        <taxon>Mytilidae</taxon>
        <taxon>Mytilinae</taxon>
        <taxon>Mytilus</taxon>
    </lineage>
</organism>
<name>A0A8S3UP77_MYTED</name>
<dbReference type="SUPFAM" id="SSF63829">
    <property type="entry name" value="Calcium-dependent phosphotriesterase"/>
    <property type="match status" value="1"/>
</dbReference>
<proteinExistence type="predicted"/>
<dbReference type="Gene3D" id="2.130.10.10">
    <property type="entry name" value="YVTN repeat-like/Quinoprotein amine dehydrogenase"/>
    <property type="match status" value="1"/>
</dbReference>
<dbReference type="Gene3D" id="2.120.10.30">
    <property type="entry name" value="TolB, C-terminal domain"/>
    <property type="match status" value="1"/>
</dbReference>
<protein>
    <submittedName>
        <fullName evidence="1">TRIM2_3</fullName>
    </submittedName>
</protein>
<dbReference type="InterPro" id="IPR015943">
    <property type="entry name" value="WD40/YVTN_repeat-like_dom_sf"/>
</dbReference>
<evidence type="ECO:0000313" key="1">
    <source>
        <dbReference type="EMBL" id="CAG2244078.1"/>
    </source>
</evidence>
<dbReference type="AlphaFoldDB" id="A0A8S3UP77"/>
<dbReference type="InterPro" id="IPR011042">
    <property type="entry name" value="6-blade_b-propeller_TolB-like"/>
</dbReference>
<gene>
    <name evidence="1" type="ORF">MEDL_56149</name>
</gene>